<feature type="binding site" evidence="20">
    <location>
        <position position="232"/>
    </location>
    <ligand>
        <name>Mg(2+)</name>
        <dbReference type="ChEBI" id="CHEBI:18420"/>
    </ligand>
</feature>
<evidence type="ECO:0000256" key="4">
    <source>
        <dbReference type="ARBA" id="ARBA00007707"/>
    </source>
</evidence>
<comment type="subcellular location">
    <subcellularLocation>
        <location evidence="1 20">Cytoplasm</location>
    </subcellularLocation>
</comment>
<feature type="binding site" evidence="20">
    <location>
        <position position="355"/>
    </location>
    <ligand>
        <name>UDP-N-acetyl-alpha-D-glucosamine</name>
        <dbReference type="ChEBI" id="CHEBI:57705"/>
    </ligand>
</feature>
<evidence type="ECO:0000256" key="5">
    <source>
        <dbReference type="ARBA" id="ARBA00007947"/>
    </source>
</evidence>
<evidence type="ECO:0000256" key="3">
    <source>
        <dbReference type="ARBA" id="ARBA00005208"/>
    </source>
</evidence>
<feature type="region of interest" description="Linker" evidence="20">
    <location>
        <begin position="235"/>
        <end position="255"/>
    </location>
</feature>
<gene>
    <name evidence="20 22" type="primary">glmU</name>
    <name evidence="22" type="ORF">DDT42_01358</name>
</gene>
<dbReference type="GO" id="GO:0019134">
    <property type="term" value="F:glucosamine-1-phosphate N-acetyltransferase activity"/>
    <property type="evidence" value="ECO:0007669"/>
    <property type="project" value="UniProtKB-UniRule"/>
</dbReference>
<keyword evidence="9 20" id="KW-0479">Metal-binding</keyword>
<dbReference type="GO" id="GO:0000902">
    <property type="term" value="P:cell morphogenesis"/>
    <property type="evidence" value="ECO:0007669"/>
    <property type="project" value="UniProtKB-UniRule"/>
</dbReference>
<dbReference type="AlphaFoldDB" id="A0A9E2BH81"/>
<feature type="binding site" evidence="20">
    <location>
        <position position="381"/>
    </location>
    <ligand>
        <name>UDP-N-acetyl-alpha-D-glucosamine</name>
        <dbReference type="ChEBI" id="CHEBI:57705"/>
    </ligand>
</feature>
<keyword evidence="7 20" id="KW-0808">Transferase</keyword>
<dbReference type="PANTHER" id="PTHR43584">
    <property type="entry name" value="NUCLEOTIDYL TRANSFERASE"/>
    <property type="match status" value="1"/>
</dbReference>
<dbReference type="GO" id="GO:0005737">
    <property type="term" value="C:cytoplasm"/>
    <property type="evidence" value="ECO:0007669"/>
    <property type="project" value="UniProtKB-SubCell"/>
</dbReference>
<dbReference type="Gene3D" id="2.160.10.10">
    <property type="entry name" value="Hexapeptide repeat proteins"/>
    <property type="match status" value="1"/>
</dbReference>
<dbReference type="EC" id="2.3.1.157" evidence="20"/>
<evidence type="ECO:0000256" key="6">
    <source>
        <dbReference type="ARBA" id="ARBA00022490"/>
    </source>
</evidence>
<dbReference type="InterPro" id="IPR005882">
    <property type="entry name" value="Bifunctional_GlmU"/>
</dbReference>
<dbReference type="PANTHER" id="PTHR43584:SF3">
    <property type="entry name" value="BIFUNCTIONAL PROTEIN GLMU"/>
    <property type="match status" value="1"/>
</dbReference>
<feature type="binding site" evidence="20">
    <location>
        <position position="75"/>
    </location>
    <ligand>
        <name>UDP-N-acetyl-alpha-D-glucosamine</name>
        <dbReference type="ChEBI" id="CHEBI:57705"/>
    </ligand>
</feature>
<evidence type="ECO:0000256" key="13">
    <source>
        <dbReference type="ARBA" id="ARBA00022984"/>
    </source>
</evidence>
<evidence type="ECO:0000256" key="19">
    <source>
        <dbReference type="ARBA" id="ARBA00049628"/>
    </source>
</evidence>
<evidence type="ECO:0000256" key="20">
    <source>
        <dbReference type="HAMAP-Rule" id="MF_01631"/>
    </source>
</evidence>
<dbReference type="GO" id="GO:0009245">
    <property type="term" value="P:lipid A biosynthetic process"/>
    <property type="evidence" value="ECO:0007669"/>
    <property type="project" value="UniProtKB-UniRule"/>
</dbReference>
<dbReference type="Proteomes" id="UP000811545">
    <property type="component" value="Unassembled WGS sequence"/>
</dbReference>
<dbReference type="HAMAP" id="MF_01631">
    <property type="entry name" value="GlmU"/>
    <property type="match status" value="1"/>
</dbReference>
<feature type="region of interest" description="Pyrophosphorylase" evidence="20">
    <location>
        <begin position="1"/>
        <end position="234"/>
    </location>
</feature>
<comment type="cofactor">
    <cofactor evidence="20">
        <name>Mg(2+)</name>
        <dbReference type="ChEBI" id="CHEBI:18420"/>
    </cofactor>
    <text evidence="20">Binds 1 Mg(2+) ion per subunit.</text>
</comment>
<name>A0A9E2BH81_PSYF1</name>
<evidence type="ECO:0000256" key="1">
    <source>
        <dbReference type="ARBA" id="ARBA00004496"/>
    </source>
</evidence>
<keyword evidence="10 20" id="KW-0677">Repeat</keyword>
<comment type="similarity">
    <text evidence="4 20">In the C-terminal section; belongs to the transferase hexapeptide repeat family.</text>
</comment>
<keyword evidence="12 20" id="KW-0133">Cell shape</keyword>
<dbReference type="InterPro" id="IPR005835">
    <property type="entry name" value="NTP_transferase_dom"/>
</dbReference>
<comment type="caution">
    <text evidence="22">The sequence shown here is derived from an EMBL/GenBank/DDBJ whole genome shotgun (WGS) entry which is preliminary data.</text>
</comment>
<feature type="binding site" evidence="20">
    <location>
        <position position="25"/>
    </location>
    <ligand>
        <name>UDP-N-acetyl-alpha-D-glucosamine</name>
        <dbReference type="ChEBI" id="CHEBI:57705"/>
    </ligand>
</feature>
<keyword evidence="14 20" id="KW-0511">Multifunctional enzyme</keyword>
<evidence type="ECO:0000256" key="17">
    <source>
        <dbReference type="ARBA" id="ARBA00048247"/>
    </source>
</evidence>
<dbReference type="GO" id="GO:0016020">
    <property type="term" value="C:membrane"/>
    <property type="evidence" value="ECO:0007669"/>
    <property type="project" value="GOC"/>
</dbReference>
<feature type="binding site" evidence="20">
    <location>
        <begin position="390"/>
        <end position="391"/>
    </location>
    <ligand>
        <name>acetyl-CoA</name>
        <dbReference type="ChEBI" id="CHEBI:57288"/>
    </ligand>
</feature>
<dbReference type="Pfam" id="PF00483">
    <property type="entry name" value="NTP_transferase"/>
    <property type="match status" value="1"/>
</dbReference>
<keyword evidence="16 20" id="KW-0961">Cell wall biogenesis/degradation</keyword>
<dbReference type="GO" id="GO:0009252">
    <property type="term" value="P:peptidoglycan biosynthetic process"/>
    <property type="evidence" value="ECO:0007669"/>
    <property type="project" value="UniProtKB-UniRule"/>
</dbReference>
<feature type="binding site" evidence="20">
    <location>
        <position position="173"/>
    </location>
    <ligand>
        <name>UDP-N-acetyl-alpha-D-glucosamine</name>
        <dbReference type="ChEBI" id="CHEBI:57705"/>
    </ligand>
</feature>
<feature type="binding site" evidence="20">
    <location>
        <position position="158"/>
    </location>
    <ligand>
        <name>UDP-N-acetyl-alpha-D-glucosamine</name>
        <dbReference type="ChEBI" id="CHEBI:57705"/>
    </ligand>
</feature>
<comment type="catalytic activity">
    <reaction evidence="18 20">
        <text>N-acetyl-alpha-D-glucosamine 1-phosphate + UTP + H(+) = UDP-N-acetyl-alpha-D-glucosamine + diphosphate</text>
        <dbReference type="Rhea" id="RHEA:13509"/>
        <dbReference type="ChEBI" id="CHEBI:15378"/>
        <dbReference type="ChEBI" id="CHEBI:33019"/>
        <dbReference type="ChEBI" id="CHEBI:46398"/>
        <dbReference type="ChEBI" id="CHEBI:57705"/>
        <dbReference type="ChEBI" id="CHEBI:57776"/>
        <dbReference type="EC" id="2.7.7.23"/>
    </reaction>
</comment>
<dbReference type="SUPFAM" id="SSF51161">
    <property type="entry name" value="Trimeric LpxA-like enzymes"/>
    <property type="match status" value="1"/>
</dbReference>
<proteinExistence type="inferred from homology"/>
<feature type="binding site" evidence="20">
    <location>
        <position position="409"/>
    </location>
    <ligand>
        <name>acetyl-CoA</name>
        <dbReference type="ChEBI" id="CHEBI:57288"/>
    </ligand>
</feature>
<dbReference type="NCBIfam" id="TIGR01173">
    <property type="entry name" value="glmU"/>
    <property type="match status" value="1"/>
</dbReference>
<feature type="binding site" evidence="20">
    <location>
        <position position="337"/>
    </location>
    <ligand>
        <name>UDP-N-acetyl-alpha-D-glucosamine</name>
        <dbReference type="ChEBI" id="CHEBI:57705"/>
    </ligand>
</feature>
<evidence type="ECO:0000313" key="23">
    <source>
        <dbReference type="Proteomes" id="UP000811545"/>
    </source>
</evidence>
<dbReference type="InterPro" id="IPR038009">
    <property type="entry name" value="GlmU_C_LbH"/>
</dbReference>
<dbReference type="GO" id="GO:0006048">
    <property type="term" value="P:UDP-N-acetylglucosamine biosynthetic process"/>
    <property type="evidence" value="ECO:0007669"/>
    <property type="project" value="InterPro"/>
</dbReference>
<dbReference type="CDD" id="cd02540">
    <property type="entry name" value="GT2_GlmU_N_bac"/>
    <property type="match status" value="1"/>
</dbReference>
<evidence type="ECO:0000256" key="18">
    <source>
        <dbReference type="ARBA" id="ARBA00048493"/>
    </source>
</evidence>
<keyword evidence="8 20" id="KW-0548">Nucleotidyltransferase</keyword>
<feature type="domain" description="Nucleotidyl transferase" evidence="21">
    <location>
        <begin position="8"/>
        <end position="214"/>
    </location>
</feature>
<feature type="binding site" evidence="20">
    <location>
        <position position="143"/>
    </location>
    <ligand>
        <name>UDP-N-acetyl-alpha-D-glucosamine</name>
        <dbReference type="ChEBI" id="CHEBI:57705"/>
    </ligand>
</feature>
<dbReference type="InterPro" id="IPR050065">
    <property type="entry name" value="GlmU-like"/>
</dbReference>
<comment type="subunit">
    <text evidence="20">Homotrimer.</text>
</comment>
<comment type="function">
    <text evidence="19 20">Catalyzes the last two sequential reactions in the de novo biosynthetic pathway for UDP-N-acetylglucosamine (UDP-GlcNAc). The C-terminal domain catalyzes the transfer of acetyl group from acetyl coenzyme A to glucosamine-1-phosphate (GlcN-1-P) to produce N-acetylglucosamine-1-phosphate (GlcNAc-1-P), which is converted into UDP-GlcNAc by the transfer of uridine 5-monophosphate (from uridine 5-triphosphate), a reaction catalyzed by the N-terminal domain.</text>
</comment>
<comment type="pathway">
    <text evidence="20">Bacterial outer membrane biogenesis; LPS lipid A biosynthesis.</text>
</comment>
<evidence type="ECO:0000256" key="15">
    <source>
        <dbReference type="ARBA" id="ARBA00023315"/>
    </source>
</evidence>
<dbReference type="GO" id="GO:0003977">
    <property type="term" value="F:UDP-N-acetylglucosamine diphosphorylase activity"/>
    <property type="evidence" value="ECO:0007669"/>
    <property type="project" value="UniProtKB-UniRule"/>
</dbReference>
<comment type="caution">
    <text evidence="20">Lacks conserved residue(s) required for the propagation of feature annotation.</text>
</comment>
<dbReference type="GO" id="GO:0000287">
    <property type="term" value="F:magnesium ion binding"/>
    <property type="evidence" value="ECO:0007669"/>
    <property type="project" value="UniProtKB-UniRule"/>
</dbReference>
<evidence type="ECO:0000259" key="21">
    <source>
        <dbReference type="Pfam" id="PF00483"/>
    </source>
</evidence>
<evidence type="ECO:0000256" key="7">
    <source>
        <dbReference type="ARBA" id="ARBA00022679"/>
    </source>
</evidence>
<dbReference type="EC" id="2.7.7.23" evidence="20"/>
<dbReference type="Pfam" id="PF00132">
    <property type="entry name" value="Hexapep"/>
    <property type="match status" value="1"/>
</dbReference>
<organism evidence="22 23">
    <name type="scientific">Psychracetigena formicireducens</name>
    <dbReference type="NCBI Taxonomy" id="2986056"/>
    <lineage>
        <taxon>Bacteria</taxon>
        <taxon>Bacillati</taxon>
        <taxon>Candidatus Lithacetigenota</taxon>
        <taxon>Candidatus Psychracetigena</taxon>
    </lineage>
</organism>
<dbReference type="SUPFAM" id="SSF53448">
    <property type="entry name" value="Nucleotide-diphospho-sugar transferases"/>
    <property type="match status" value="1"/>
</dbReference>
<comment type="pathway">
    <text evidence="2 20">Nucleotide-sugar biosynthesis; UDP-N-acetyl-alpha-D-glucosamine biosynthesis; N-acetyl-alpha-D-glucosamine 1-phosphate from alpha-D-glucosamine 6-phosphate (route II): step 2/2.</text>
</comment>
<accession>A0A9E2BH81</accession>
<feature type="binding site" evidence="20">
    <location>
        <position position="427"/>
    </location>
    <ligand>
        <name>acetyl-CoA</name>
        <dbReference type="ChEBI" id="CHEBI:57288"/>
    </ligand>
</feature>
<sequence>MIMTKLIGVIMAAGLGKRMNSKTPKVLHTLMGKPLIEFPLKALRELNPDGILVILGNQIELIKEQLGERYTYILQDPPLGTGDALKQILPYLREYLDNAVLVVPGDAPFINSNLLKEFTYSHQNSGCQASILTTIMENPSGYGRIIRDENGSIVRIIEDSDLTSGQKNIKEVNASVYIFRALALLKYLPQIDNQNQQGEYYLTDIFEKMTVDKQCISIFCYQNTPEMLMGINNRKDLVKAHKLLKEKIIEGFLDSGVTIIDPESTYIEDNVSIEQDVTIYPFSFLMGNTVIKSGSIIGPSVLIKNSVIGNGCKIYYSEIEEATLEQGVKVGPFSHLRPGTYVKQGAKIGNFAELKKSVIGENTRVSHVSYLGDSNVGDGVNIGAGTIVCNYDGEKKHPTVIEDEVFVGSNSTLIAPLRIGKGAYIAGGSVINNDVPPEALALGRGIQVIKEGWAKKRKERRKNNG</sequence>
<comment type="similarity">
    <text evidence="5 20">In the N-terminal section; belongs to the N-acetylglucosamine-1-phosphate uridyltransferase family.</text>
</comment>
<dbReference type="InterPro" id="IPR018357">
    <property type="entry name" value="Hexapep_transf_CS"/>
</dbReference>
<feature type="binding site" evidence="20">
    <location>
        <position position="232"/>
    </location>
    <ligand>
        <name>UDP-N-acetyl-alpha-D-glucosamine</name>
        <dbReference type="ChEBI" id="CHEBI:57705"/>
    </ligand>
</feature>
<feature type="binding site" evidence="20">
    <location>
        <position position="106"/>
    </location>
    <ligand>
        <name>Mg(2+)</name>
        <dbReference type="ChEBI" id="CHEBI:18420"/>
    </ligand>
</feature>
<evidence type="ECO:0000256" key="16">
    <source>
        <dbReference type="ARBA" id="ARBA00023316"/>
    </source>
</evidence>
<protein>
    <recommendedName>
        <fullName evidence="20">Bifunctional protein GlmU</fullName>
    </recommendedName>
    <domain>
        <recommendedName>
            <fullName evidence="20">UDP-N-acetylglucosamine pyrophosphorylase</fullName>
            <ecNumber evidence="20">2.7.7.23</ecNumber>
        </recommendedName>
        <alternativeName>
            <fullName evidence="20">N-acetylglucosamine-1-phosphate uridyltransferase</fullName>
        </alternativeName>
    </domain>
    <domain>
        <recommendedName>
            <fullName evidence="20">Glucosamine-1-phosphate N-acetyltransferase</fullName>
            <ecNumber evidence="20">2.3.1.157</ecNumber>
        </recommendedName>
    </domain>
</protein>
<dbReference type="CDD" id="cd03353">
    <property type="entry name" value="LbH_GlmU_C"/>
    <property type="match status" value="1"/>
</dbReference>
<dbReference type="GO" id="GO:0071555">
    <property type="term" value="P:cell wall organization"/>
    <property type="evidence" value="ECO:0007669"/>
    <property type="project" value="UniProtKB-KW"/>
</dbReference>
<evidence type="ECO:0000256" key="2">
    <source>
        <dbReference type="ARBA" id="ARBA00005166"/>
    </source>
</evidence>
<dbReference type="Gene3D" id="3.90.550.10">
    <property type="entry name" value="Spore Coat Polysaccharide Biosynthesis Protein SpsA, Chain A"/>
    <property type="match status" value="1"/>
</dbReference>
<dbReference type="PROSITE" id="PS00101">
    <property type="entry name" value="HEXAPEP_TRANSFERASES"/>
    <property type="match status" value="1"/>
</dbReference>
<reference evidence="22 23" key="1">
    <citation type="journal article" date="2021" name="bioRxiv">
        <title>Unique metabolic strategies in Hadean analogues reveal hints for primordial physiology.</title>
        <authorList>
            <person name="Nobu M.K."/>
            <person name="Nakai R."/>
            <person name="Tamazawa S."/>
            <person name="Mori H."/>
            <person name="Toyoda A."/>
            <person name="Ijiri A."/>
            <person name="Suzuki S."/>
            <person name="Kurokawa K."/>
            <person name="Kamagata Y."/>
            <person name="Tamaki H."/>
        </authorList>
    </citation>
    <scope>NUCLEOTIDE SEQUENCE [LARGE SCALE GENOMIC DNA]</scope>
    <source>
        <strain evidence="22">BS525</strain>
    </source>
</reference>
<dbReference type="EMBL" id="QLTW01000101">
    <property type="protein sequence ID" value="MBT9145487.1"/>
    <property type="molecule type" value="Genomic_DNA"/>
</dbReference>
<evidence type="ECO:0000256" key="9">
    <source>
        <dbReference type="ARBA" id="ARBA00022723"/>
    </source>
</evidence>
<feature type="active site" description="Proton acceptor" evidence="20">
    <location>
        <position position="367"/>
    </location>
</feature>
<evidence type="ECO:0000313" key="22">
    <source>
        <dbReference type="EMBL" id="MBT9145487.1"/>
    </source>
</evidence>
<dbReference type="GO" id="GO:0008360">
    <property type="term" value="P:regulation of cell shape"/>
    <property type="evidence" value="ECO:0007669"/>
    <property type="project" value="UniProtKB-KW"/>
</dbReference>
<feature type="binding site" evidence="20">
    <location>
        <position position="384"/>
    </location>
    <ligand>
        <name>acetyl-CoA</name>
        <dbReference type="ChEBI" id="CHEBI:57288"/>
    </ligand>
</feature>
<feature type="region of interest" description="N-acetyltransferase" evidence="20">
    <location>
        <begin position="256"/>
        <end position="465"/>
    </location>
</feature>
<keyword evidence="13 20" id="KW-0573">Peptidoglycan synthesis</keyword>
<dbReference type="InterPro" id="IPR011004">
    <property type="entry name" value="Trimer_LpxA-like_sf"/>
</dbReference>
<keyword evidence="6 20" id="KW-0963">Cytoplasm</keyword>
<evidence type="ECO:0000256" key="8">
    <source>
        <dbReference type="ARBA" id="ARBA00022695"/>
    </source>
</evidence>
<evidence type="ECO:0000256" key="10">
    <source>
        <dbReference type="ARBA" id="ARBA00022737"/>
    </source>
</evidence>
<keyword evidence="15 20" id="KW-0012">Acyltransferase</keyword>
<comment type="pathway">
    <text evidence="3 20">Nucleotide-sugar biosynthesis; UDP-N-acetyl-alpha-D-glucosamine biosynthesis; UDP-N-acetyl-alpha-D-glucosamine from N-acetyl-alpha-D-glucosamine 1-phosphate: step 1/1.</text>
</comment>
<evidence type="ECO:0000256" key="14">
    <source>
        <dbReference type="ARBA" id="ARBA00023268"/>
    </source>
</evidence>
<dbReference type="InterPro" id="IPR001451">
    <property type="entry name" value="Hexapep"/>
</dbReference>
<feature type="binding site" evidence="20">
    <location>
        <position position="370"/>
    </location>
    <ligand>
        <name>UDP-N-acetyl-alpha-D-glucosamine</name>
        <dbReference type="ChEBI" id="CHEBI:57705"/>
    </ligand>
</feature>
<dbReference type="InterPro" id="IPR029044">
    <property type="entry name" value="Nucleotide-diphossugar_trans"/>
</dbReference>
<feature type="binding site" evidence="20">
    <location>
        <position position="444"/>
    </location>
    <ligand>
        <name>acetyl-CoA</name>
        <dbReference type="ChEBI" id="CHEBI:57288"/>
    </ligand>
</feature>
<feature type="binding site" evidence="20">
    <location>
        <begin position="80"/>
        <end position="81"/>
    </location>
    <ligand>
        <name>UDP-N-acetyl-alpha-D-glucosamine</name>
        <dbReference type="ChEBI" id="CHEBI:57705"/>
    </ligand>
</feature>
<keyword evidence="11 20" id="KW-0460">Magnesium</keyword>
<evidence type="ECO:0000256" key="12">
    <source>
        <dbReference type="ARBA" id="ARBA00022960"/>
    </source>
</evidence>
<comment type="catalytic activity">
    <reaction evidence="17 20">
        <text>alpha-D-glucosamine 1-phosphate + acetyl-CoA = N-acetyl-alpha-D-glucosamine 1-phosphate + CoA + H(+)</text>
        <dbReference type="Rhea" id="RHEA:13725"/>
        <dbReference type="ChEBI" id="CHEBI:15378"/>
        <dbReference type="ChEBI" id="CHEBI:57287"/>
        <dbReference type="ChEBI" id="CHEBI:57288"/>
        <dbReference type="ChEBI" id="CHEBI:57776"/>
        <dbReference type="ChEBI" id="CHEBI:58516"/>
        <dbReference type="EC" id="2.3.1.157"/>
    </reaction>
</comment>
<evidence type="ECO:0000256" key="11">
    <source>
        <dbReference type="ARBA" id="ARBA00022842"/>
    </source>
</evidence>